<name>A0A397SJP9_9GLOM</name>
<proteinExistence type="predicted"/>
<protein>
    <submittedName>
        <fullName evidence="1">Uncharacterized protein</fullName>
    </submittedName>
</protein>
<gene>
    <name evidence="1" type="ORF">C1645_830139</name>
</gene>
<reference evidence="1 2" key="1">
    <citation type="submission" date="2018-06" db="EMBL/GenBank/DDBJ databases">
        <title>Comparative genomics reveals the genomic features of Rhizophagus irregularis, R. cerebriforme, R. diaphanum and Gigaspora rosea, and their symbiotic lifestyle signature.</title>
        <authorList>
            <person name="Morin E."/>
            <person name="San Clemente H."/>
            <person name="Chen E.C.H."/>
            <person name="De La Providencia I."/>
            <person name="Hainaut M."/>
            <person name="Kuo A."/>
            <person name="Kohler A."/>
            <person name="Murat C."/>
            <person name="Tang N."/>
            <person name="Roy S."/>
            <person name="Loubradou J."/>
            <person name="Henrissat B."/>
            <person name="Grigoriev I.V."/>
            <person name="Corradi N."/>
            <person name="Roux C."/>
            <person name="Martin F.M."/>
        </authorList>
    </citation>
    <scope>NUCLEOTIDE SEQUENCE [LARGE SCALE GENOMIC DNA]</scope>
    <source>
        <strain evidence="1 2">DAOM 227022</strain>
    </source>
</reference>
<evidence type="ECO:0000313" key="2">
    <source>
        <dbReference type="Proteomes" id="UP000265703"/>
    </source>
</evidence>
<dbReference type="AlphaFoldDB" id="A0A397SJP9"/>
<accession>A0A397SJP9</accession>
<dbReference type="EMBL" id="QKYT01000399">
    <property type="protein sequence ID" value="RIA85862.1"/>
    <property type="molecule type" value="Genomic_DNA"/>
</dbReference>
<keyword evidence="2" id="KW-1185">Reference proteome</keyword>
<organism evidence="1 2">
    <name type="scientific">Glomus cerebriforme</name>
    <dbReference type="NCBI Taxonomy" id="658196"/>
    <lineage>
        <taxon>Eukaryota</taxon>
        <taxon>Fungi</taxon>
        <taxon>Fungi incertae sedis</taxon>
        <taxon>Mucoromycota</taxon>
        <taxon>Glomeromycotina</taxon>
        <taxon>Glomeromycetes</taxon>
        <taxon>Glomerales</taxon>
        <taxon>Glomeraceae</taxon>
        <taxon>Glomus</taxon>
    </lineage>
</organism>
<dbReference type="Proteomes" id="UP000265703">
    <property type="component" value="Unassembled WGS sequence"/>
</dbReference>
<dbReference type="OrthoDB" id="2434299at2759"/>
<comment type="caution">
    <text evidence="1">The sequence shown here is derived from an EMBL/GenBank/DDBJ whole genome shotgun (WGS) entry which is preliminary data.</text>
</comment>
<sequence length="143" mass="16160">MEKKPDIMGLLKQNEKIIKLMYTKSLHIVCSNSKKSDDDIKLWRKTLDGASYISALCRQVENQFGIVGIQVAGTTMYLNVLMKDLTGIPQYFHLNHAEISLSSSNNISRVKSFIHVLLTLRNIIIVNKSLLMQVLEQAISHSS</sequence>
<evidence type="ECO:0000313" key="1">
    <source>
        <dbReference type="EMBL" id="RIA85862.1"/>
    </source>
</evidence>